<protein>
    <submittedName>
        <fullName evidence="1">Uncharacterized protein</fullName>
    </submittedName>
</protein>
<sequence>MTTTSQAKGAQQYQARNASATLTHGLKNLLDLIVGHESVHPDTNKCGGVGGCLMLRTEHEAWDRLQESLEGLAGDFEVTITVTPRRAHEPDPR</sequence>
<proteinExistence type="predicted"/>
<gene>
    <name evidence="1" type="ORF">GCM10025790_08300</name>
</gene>
<accession>A0ABP9FSV6</accession>
<dbReference type="EMBL" id="BAABLW010000005">
    <property type="protein sequence ID" value="GAA4915638.1"/>
    <property type="molecule type" value="Genomic_DNA"/>
</dbReference>
<evidence type="ECO:0000313" key="1">
    <source>
        <dbReference type="EMBL" id="GAA4915638.1"/>
    </source>
</evidence>
<keyword evidence="2" id="KW-1185">Reference proteome</keyword>
<name>A0ABP9FSV6_9MICC</name>
<reference evidence="2" key="1">
    <citation type="journal article" date="2019" name="Int. J. Syst. Evol. Microbiol.">
        <title>The Global Catalogue of Microorganisms (GCM) 10K type strain sequencing project: providing services to taxonomists for standard genome sequencing and annotation.</title>
        <authorList>
            <consortium name="The Broad Institute Genomics Platform"/>
            <consortium name="The Broad Institute Genome Sequencing Center for Infectious Disease"/>
            <person name="Wu L."/>
            <person name="Ma J."/>
        </authorList>
    </citation>
    <scope>NUCLEOTIDE SEQUENCE [LARGE SCALE GENOMIC DNA]</scope>
    <source>
        <strain evidence="2">JCM 19129</strain>
    </source>
</reference>
<organism evidence="1 2">
    <name type="scientific">Nesterenkonia rhizosphaerae</name>
    <dbReference type="NCBI Taxonomy" id="1348272"/>
    <lineage>
        <taxon>Bacteria</taxon>
        <taxon>Bacillati</taxon>
        <taxon>Actinomycetota</taxon>
        <taxon>Actinomycetes</taxon>
        <taxon>Micrococcales</taxon>
        <taxon>Micrococcaceae</taxon>
        <taxon>Nesterenkonia</taxon>
    </lineage>
</organism>
<dbReference type="Proteomes" id="UP001500368">
    <property type="component" value="Unassembled WGS sequence"/>
</dbReference>
<evidence type="ECO:0000313" key="2">
    <source>
        <dbReference type="Proteomes" id="UP001500368"/>
    </source>
</evidence>
<comment type="caution">
    <text evidence="1">The sequence shown here is derived from an EMBL/GenBank/DDBJ whole genome shotgun (WGS) entry which is preliminary data.</text>
</comment>
<dbReference type="RefSeq" id="WP_345476817.1">
    <property type="nucleotide sequence ID" value="NZ_BAABLW010000005.1"/>
</dbReference>